<comment type="caution">
    <text evidence="3">The sequence shown here is derived from an EMBL/GenBank/DDBJ whole genome shotgun (WGS) entry which is preliminary data.</text>
</comment>
<organism evidence="3 4">
    <name type="scientific">Psilocybe cyanescens</name>
    <dbReference type="NCBI Taxonomy" id="93625"/>
    <lineage>
        <taxon>Eukaryota</taxon>
        <taxon>Fungi</taxon>
        <taxon>Dikarya</taxon>
        <taxon>Basidiomycota</taxon>
        <taxon>Agaricomycotina</taxon>
        <taxon>Agaricomycetes</taxon>
        <taxon>Agaricomycetidae</taxon>
        <taxon>Agaricales</taxon>
        <taxon>Agaricineae</taxon>
        <taxon>Strophariaceae</taxon>
        <taxon>Psilocybe</taxon>
    </lineage>
</organism>
<evidence type="ECO:0000256" key="1">
    <source>
        <dbReference type="SAM" id="Coils"/>
    </source>
</evidence>
<evidence type="ECO:0000256" key="2">
    <source>
        <dbReference type="SAM" id="MobiDB-lite"/>
    </source>
</evidence>
<dbReference type="Proteomes" id="UP000283269">
    <property type="component" value="Unassembled WGS sequence"/>
</dbReference>
<dbReference type="InParanoid" id="A0A409WLC8"/>
<feature type="region of interest" description="Disordered" evidence="2">
    <location>
        <begin position="92"/>
        <end position="178"/>
    </location>
</feature>
<feature type="compositionally biased region" description="Gly residues" evidence="2">
    <location>
        <begin position="101"/>
        <end position="111"/>
    </location>
</feature>
<reference evidence="3 4" key="1">
    <citation type="journal article" date="2018" name="Evol. Lett.">
        <title>Horizontal gene cluster transfer increased hallucinogenic mushroom diversity.</title>
        <authorList>
            <person name="Reynolds H.T."/>
            <person name="Vijayakumar V."/>
            <person name="Gluck-Thaler E."/>
            <person name="Korotkin H.B."/>
            <person name="Matheny P.B."/>
            <person name="Slot J.C."/>
        </authorList>
    </citation>
    <scope>NUCLEOTIDE SEQUENCE [LARGE SCALE GENOMIC DNA]</scope>
    <source>
        <strain evidence="3 4">2631</strain>
    </source>
</reference>
<feature type="compositionally biased region" description="Polar residues" evidence="2">
    <location>
        <begin position="1"/>
        <end position="19"/>
    </location>
</feature>
<feature type="region of interest" description="Disordered" evidence="2">
    <location>
        <begin position="1"/>
        <end position="27"/>
    </location>
</feature>
<name>A0A409WLC8_PSICY</name>
<proteinExistence type="predicted"/>
<keyword evidence="4" id="KW-1185">Reference proteome</keyword>
<feature type="compositionally biased region" description="Low complexity" evidence="2">
    <location>
        <begin position="125"/>
        <end position="135"/>
    </location>
</feature>
<gene>
    <name evidence="3" type="ORF">CVT25_002741</name>
</gene>
<feature type="coiled-coil region" evidence="1">
    <location>
        <begin position="57"/>
        <end position="84"/>
    </location>
</feature>
<accession>A0A409WLC8</accession>
<dbReference type="AlphaFoldDB" id="A0A409WLC8"/>
<protein>
    <submittedName>
        <fullName evidence="3">Uncharacterized protein</fullName>
    </submittedName>
</protein>
<sequence length="255" mass="27329">MGPLSSTNQSTARRLTQQRQQHEHELETQLARKDKIASLLTTRTTHLTKLSFPQSRLLHALDTLDAHAQENANLRRELGAMYRKVRACEEAKEGMQREGGVEGGGYEGRGATGHQPTPPPRSHSHCSSASHHSPPQFFRLRTPTNAPPLHQTLHRSSSARTHANPFGDTRGKSCETGGGVGRNVQKIADTSALISSSSSAIAFSVSGDAGSVSVPPSASPPVPVVVCIAPNLMDDDNEDSDANGEMSMELATPLF</sequence>
<keyword evidence="1" id="KW-0175">Coiled coil</keyword>
<dbReference type="EMBL" id="NHYD01003382">
    <property type="protein sequence ID" value="PPQ79271.1"/>
    <property type="molecule type" value="Genomic_DNA"/>
</dbReference>
<evidence type="ECO:0000313" key="4">
    <source>
        <dbReference type="Proteomes" id="UP000283269"/>
    </source>
</evidence>
<evidence type="ECO:0000313" key="3">
    <source>
        <dbReference type="EMBL" id="PPQ79271.1"/>
    </source>
</evidence>